<evidence type="ECO:0000256" key="1">
    <source>
        <dbReference type="ARBA" id="ARBA00022842"/>
    </source>
</evidence>
<evidence type="ECO:0000313" key="5">
    <source>
        <dbReference type="Proteomes" id="UP000500767"/>
    </source>
</evidence>
<evidence type="ECO:0000313" key="4">
    <source>
        <dbReference type="EMBL" id="QKE92791.1"/>
    </source>
</evidence>
<feature type="domain" description="MobA-like NTP transferase" evidence="3">
    <location>
        <begin position="9"/>
        <end position="118"/>
    </location>
</feature>
<keyword evidence="4" id="KW-0808">Transferase</keyword>
<evidence type="ECO:0000259" key="3">
    <source>
        <dbReference type="Pfam" id="PF12804"/>
    </source>
</evidence>
<feature type="transmembrane region" description="Helical" evidence="2">
    <location>
        <begin position="171"/>
        <end position="194"/>
    </location>
</feature>
<proteinExistence type="predicted"/>
<dbReference type="InterPro" id="IPR029044">
    <property type="entry name" value="Nucleotide-diphossugar_trans"/>
</dbReference>
<keyword evidence="2" id="KW-0812">Transmembrane</keyword>
<keyword evidence="2" id="KW-0472">Membrane</keyword>
<name>A0A6M8HXG4_9PROT</name>
<dbReference type="GO" id="GO:0016779">
    <property type="term" value="F:nucleotidyltransferase activity"/>
    <property type="evidence" value="ECO:0007669"/>
    <property type="project" value="UniProtKB-ARBA"/>
</dbReference>
<protein>
    <submittedName>
        <fullName evidence="4">NTP transferase domain-containing protein</fullName>
    </submittedName>
</protein>
<reference evidence="4 5" key="1">
    <citation type="journal article" date="2014" name="World J. Microbiol. Biotechnol.">
        <title>Biodiversity and physiological characteristics of Antarctic and Arctic lichens-associated bacteria.</title>
        <authorList>
            <person name="Lee Y.M."/>
            <person name="Kim E.H."/>
            <person name="Lee H.K."/>
            <person name="Hong S.G."/>
        </authorList>
    </citation>
    <scope>NUCLEOTIDE SEQUENCE [LARGE SCALE GENOMIC DNA]</scope>
    <source>
        <strain evidence="4 5">PAMC 26569</strain>
    </source>
</reference>
<sequence length="238" mass="25314">MAVAAGVAHKALLPVAGVPMLLRVLQALRASPEIGRIVVAAQGADDLLASIVVVPGTIGRDAAGSPSGTVATMLEEFGTPLLVTTADHALLTPSMLSWFVARCSDPADAVAAVAGAQTILAAYPDTRRTWLRFRDGRVSGCNLFMFRTDRATNVVEFWRSLEHERKRPLSMAWLVGPVALLAYMSRLVTLGMMVRLLGRRTGTMLGVVRMPFAEAAIDVDTPADLILVEAIIRTAPAG</sequence>
<dbReference type="AlphaFoldDB" id="A0A6M8HXG4"/>
<accession>A0A6M8HXG4</accession>
<dbReference type="KEGG" id="lck:HN018_18595"/>
<dbReference type="SUPFAM" id="SSF53448">
    <property type="entry name" value="Nucleotide-diphospho-sugar transferases"/>
    <property type="match status" value="1"/>
</dbReference>
<keyword evidence="5" id="KW-1185">Reference proteome</keyword>
<keyword evidence="2" id="KW-1133">Transmembrane helix</keyword>
<keyword evidence="1" id="KW-0460">Magnesium</keyword>
<evidence type="ECO:0000256" key="2">
    <source>
        <dbReference type="SAM" id="Phobius"/>
    </source>
</evidence>
<gene>
    <name evidence="4" type="ORF">HN018_18595</name>
</gene>
<dbReference type="EMBL" id="CP053708">
    <property type="protein sequence ID" value="QKE92791.1"/>
    <property type="molecule type" value="Genomic_DNA"/>
</dbReference>
<dbReference type="InterPro" id="IPR025877">
    <property type="entry name" value="MobA-like_NTP_Trfase"/>
</dbReference>
<dbReference type="Proteomes" id="UP000500767">
    <property type="component" value="Chromosome"/>
</dbReference>
<dbReference type="Gene3D" id="3.90.550.10">
    <property type="entry name" value="Spore Coat Polysaccharide Biosynthesis Protein SpsA, Chain A"/>
    <property type="match status" value="1"/>
</dbReference>
<organism evidence="4 5">
    <name type="scientific">Lichenicola cladoniae</name>
    <dbReference type="NCBI Taxonomy" id="1484109"/>
    <lineage>
        <taxon>Bacteria</taxon>
        <taxon>Pseudomonadati</taxon>
        <taxon>Pseudomonadota</taxon>
        <taxon>Alphaproteobacteria</taxon>
        <taxon>Acetobacterales</taxon>
        <taxon>Acetobacteraceae</taxon>
        <taxon>Lichenicola</taxon>
    </lineage>
</organism>
<dbReference type="Pfam" id="PF12804">
    <property type="entry name" value="NTP_transf_3"/>
    <property type="match status" value="1"/>
</dbReference>